<keyword evidence="2" id="KW-0813">Transport</keyword>
<dbReference type="STRING" id="1109412.BN1221_03106"/>
<dbReference type="Pfam" id="PF00497">
    <property type="entry name" value="SBP_bac_3"/>
    <property type="match status" value="1"/>
</dbReference>
<gene>
    <name evidence="5" type="ORF">BN1221_03106</name>
</gene>
<evidence type="ECO:0000256" key="2">
    <source>
        <dbReference type="ARBA" id="ARBA00022448"/>
    </source>
</evidence>
<protein>
    <submittedName>
        <fullName evidence="5">Glutamate Aspartate periplasmic binding protein GltI (TC 3.A.1.3.4)</fullName>
    </submittedName>
</protein>
<feature type="domain" description="Solute-binding protein family 3/N-terminal" evidence="4">
    <location>
        <begin position="44"/>
        <end position="277"/>
    </location>
</feature>
<name>A0A0G4JXN4_9GAMM</name>
<dbReference type="SUPFAM" id="SSF53850">
    <property type="entry name" value="Periplasmic binding protein-like II"/>
    <property type="match status" value="1"/>
</dbReference>
<evidence type="ECO:0000256" key="1">
    <source>
        <dbReference type="ARBA" id="ARBA00010333"/>
    </source>
</evidence>
<dbReference type="InterPro" id="IPR001638">
    <property type="entry name" value="Solute-binding_3/MltF_N"/>
</dbReference>
<dbReference type="PANTHER" id="PTHR30085:SF2">
    <property type="entry name" value="GLUTAMATE_ASPARTATE IMPORT SOLUTE-BINDING PROTEIN"/>
    <property type="match status" value="1"/>
</dbReference>
<accession>A0A0G4JXN4</accession>
<dbReference type="Proteomes" id="UP000044377">
    <property type="component" value="Unassembled WGS sequence"/>
</dbReference>
<organism evidence="5 6">
    <name type="scientific">Brenneria goodwinii</name>
    <dbReference type="NCBI Taxonomy" id="1109412"/>
    <lineage>
        <taxon>Bacteria</taxon>
        <taxon>Pseudomonadati</taxon>
        <taxon>Pseudomonadota</taxon>
        <taxon>Gammaproteobacteria</taxon>
        <taxon>Enterobacterales</taxon>
        <taxon>Pectobacteriaceae</taxon>
        <taxon>Brenneria</taxon>
    </lineage>
</organism>
<dbReference type="AlphaFoldDB" id="A0A0G4JXN4"/>
<evidence type="ECO:0000256" key="3">
    <source>
        <dbReference type="ARBA" id="ARBA00022729"/>
    </source>
</evidence>
<keyword evidence="6" id="KW-1185">Reference proteome</keyword>
<dbReference type="PANTHER" id="PTHR30085">
    <property type="entry name" value="AMINO ACID ABC TRANSPORTER PERMEASE"/>
    <property type="match status" value="1"/>
</dbReference>
<dbReference type="GO" id="GO:0006865">
    <property type="term" value="P:amino acid transport"/>
    <property type="evidence" value="ECO:0007669"/>
    <property type="project" value="TreeGrafter"/>
</dbReference>
<dbReference type="SMART" id="SM00062">
    <property type="entry name" value="PBPb"/>
    <property type="match status" value="1"/>
</dbReference>
<evidence type="ECO:0000259" key="4">
    <source>
        <dbReference type="SMART" id="SM00062"/>
    </source>
</evidence>
<dbReference type="Gene3D" id="3.40.190.10">
    <property type="entry name" value="Periplasmic binding protein-like II"/>
    <property type="match status" value="2"/>
</dbReference>
<dbReference type="GO" id="GO:0030288">
    <property type="term" value="C:outer membrane-bounded periplasmic space"/>
    <property type="evidence" value="ECO:0007669"/>
    <property type="project" value="TreeGrafter"/>
</dbReference>
<dbReference type="GO" id="GO:0005576">
    <property type="term" value="C:extracellular region"/>
    <property type="evidence" value="ECO:0007669"/>
    <property type="project" value="TreeGrafter"/>
</dbReference>
<keyword evidence="3" id="KW-0732">Signal</keyword>
<dbReference type="EMBL" id="CGIG01000001">
    <property type="protein sequence ID" value="CPR18249.1"/>
    <property type="molecule type" value="Genomic_DNA"/>
</dbReference>
<dbReference type="InterPro" id="IPR051455">
    <property type="entry name" value="Bact_solute-bind_prot3"/>
</dbReference>
<comment type="similarity">
    <text evidence="1">Belongs to the bacterial solute-binding protein 3 family.</text>
</comment>
<proteinExistence type="inferred from homology"/>
<reference evidence="6" key="1">
    <citation type="submission" date="2015-01" db="EMBL/GenBank/DDBJ databases">
        <authorList>
            <person name="Paterson Steve"/>
        </authorList>
    </citation>
    <scope>NUCLEOTIDE SEQUENCE [LARGE SCALE GENOMIC DNA]</scope>
    <source>
        <strain evidence="6">OBR1</strain>
    </source>
</reference>
<evidence type="ECO:0000313" key="6">
    <source>
        <dbReference type="Proteomes" id="UP000044377"/>
    </source>
</evidence>
<evidence type="ECO:0000313" key="5">
    <source>
        <dbReference type="EMBL" id="CPR18249.1"/>
    </source>
</evidence>
<dbReference type="CDD" id="cd13688">
    <property type="entry name" value="PBP2_GltI_DEBP"/>
    <property type="match status" value="1"/>
</dbReference>
<sequence>MMSGYHKRLRHFLIVLFIVGVTGSDLSRASGMSSTLDRIRQTGTIRIGYGDEPPFSYVGPEDRVVGYSIDLCKRISEALRIRLGMDKLDIEYVFRTPANRIQQVSNGAIDIECVTSTNSSEERRRNVAFSLSYFMVGTRYVSLRKNNLHTLESLRGRSISIVLGTINASQINRINREMKLNLSAVVTDTIQKAFDMVSQEQVSAFAMDDILLRAMIARTPNPQDYHISDEVIDDDAKYGFMMRRDDEEFHHAVNDALRQIYASDEIYEIYDRWFTKPLPGIQINLNYPLSEKLRRVFLTADTVGAE</sequence>
<dbReference type="RefSeq" id="WP_197088987.1">
    <property type="nucleotide sequence ID" value="NZ_CGIG01000001.1"/>
</dbReference>